<dbReference type="OrthoDB" id="1082206at2"/>
<feature type="chain" id="PRO_5016264307" description="Outer membrane beta-barrel porin/alpha-amylase" evidence="1">
    <location>
        <begin position="22"/>
        <end position="267"/>
    </location>
</feature>
<proteinExistence type="predicted"/>
<dbReference type="InterPro" id="IPR046111">
    <property type="entry name" value="DUF6048"/>
</dbReference>
<accession>A0A315Z7V0</accession>
<dbReference type="RefSeq" id="WP_109620857.1">
    <property type="nucleotide sequence ID" value="NZ_QGDO01000006.1"/>
</dbReference>
<evidence type="ECO:0008006" key="4">
    <source>
        <dbReference type="Google" id="ProtNLM"/>
    </source>
</evidence>
<protein>
    <recommendedName>
        <fullName evidence="4">Outer membrane beta-barrel porin/alpha-amylase</fullName>
    </recommendedName>
</protein>
<organism evidence="2 3">
    <name type="scientific">Sediminitomix flava</name>
    <dbReference type="NCBI Taxonomy" id="379075"/>
    <lineage>
        <taxon>Bacteria</taxon>
        <taxon>Pseudomonadati</taxon>
        <taxon>Bacteroidota</taxon>
        <taxon>Cytophagia</taxon>
        <taxon>Cytophagales</taxon>
        <taxon>Flammeovirgaceae</taxon>
        <taxon>Sediminitomix</taxon>
    </lineage>
</organism>
<keyword evidence="3" id="KW-1185">Reference proteome</keyword>
<dbReference type="AlphaFoldDB" id="A0A315Z7V0"/>
<reference evidence="2 3" key="1">
    <citation type="submission" date="2018-03" db="EMBL/GenBank/DDBJ databases">
        <title>Genomic Encyclopedia of Archaeal and Bacterial Type Strains, Phase II (KMG-II): from individual species to whole genera.</title>
        <authorList>
            <person name="Goeker M."/>
        </authorList>
    </citation>
    <scope>NUCLEOTIDE SEQUENCE [LARGE SCALE GENOMIC DNA]</scope>
    <source>
        <strain evidence="2 3">DSM 28229</strain>
    </source>
</reference>
<keyword evidence="1" id="KW-0732">Signal</keyword>
<dbReference type="Proteomes" id="UP000245535">
    <property type="component" value="Unassembled WGS sequence"/>
</dbReference>
<gene>
    <name evidence="2" type="ORF">BC781_10617</name>
</gene>
<name>A0A315Z7V0_SEDFL</name>
<comment type="caution">
    <text evidence="2">The sequence shown here is derived from an EMBL/GenBank/DDBJ whole genome shotgun (WGS) entry which is preliminary data.</text>
</comment>
<sequence length="267" mass="30205">MQFNKYSLILFLVFSHFVVNAQEVIEWDKGKPQTLTDNEHVDIKVEWPKVPILGVRLGTEVVGPATSVLKSGFTSFEIAGELLFRNRFFLSLEYGNTDVTRDDLDTEQTIFPGDIQNPSKATYTSNGNYFRIGLDYNFLHRSSINDAVTLGFRYAQSSFDQSATVFSEGNDFWGQPPGFRTFEDKNLSVKWFEAVVGYKIMVVNNLYIGASLRFAVLLDEPQNPNVTPNDIPGIGYYNGDDSKINLNGYIAYRIPIGKPKVTYTEKK</sequence>
<evidence type="ECO:0000313" key="2">
    <source>
        <dbReference type="EMBL" id="PWJ39116.1"/>
    </source>
</evidence>
<evidence type="ECO:0000313" key="3">
    <source>
        <dbReference type="Proteomes" id="UP000245535"/>
    </source>
</evidence>
<dbReference type="EMBL" id="QGDO01000006">
    <property type="protein sequence ID" value="PWJ39116.1"/>
    <property type="molecule type" value="Genomic_DNA"/>
</dbReference>
<evidence type="ECO:0000256" key="1">
    <source>
        <dbReference type="SAM" id="SignalP"/>
    </source>
</evidence>
<feature type="signal peptide" evidence="1">
    <location>
        <begin position="1"/>
        <end position="21"/>
    </location>
</feature>
<dbReference type="Pfam" id="PF19515">
    <property type="entry name" value="DUF6048"/>
    <property type="match status" value="1"/>
</dbReference>